<evidence type="ECO:0000313" key="2">
    <source>
        <dbReference type="EMBL" id="RRB02854.1"/>
    </source>
</evidence>
<dbReference type="InterPro" id="IPR029058">
    <property type="entry name" value="AB_hydrolase_fold"/>
</dbReference>
<dbReference type="InterPro" id="IPR052920">
    <property type="entry name" value="DNA-binding_regulatory"/>
</dbReference>
<dbReference type="Pfam" id="PF12146">
    <property type="entry name" value="Hydrolase_4"/>
    <property type="match status" value="1"/>
</dbReference>
<dbReference type="Gene3D" id="3.40.50.1820">
    <property type="entry name" value="alpha/beta hydrolase"/>
    <property type="match status" value="1"/>
</dbReference>
<proteinExistence type="predicted"/>
<dbReference type="AlphaFoldDB" id="A0A3P1BQ89"/>
<dbReference type="EMBL" id="RQJO01000009">
    <property type="protein sequence ID" value="RRB02854.1"/>
    <property type="molecule type" value="Genomic_DNA"/>
</dbReference>
<dbReference type="PANTHER" id="PTHR43358:SF4">
    <property type="entry name" value="ALPHA_BETA HYDROLASE FOLD-1 DOMAIN-CONTAINING PROTEIN"/>
    <property type="match status" value="1"/>
</dbReference>
<gene>
    <name evidence="2" type="ORF">EHT25_20670</name>
</gene>
<dbReference type="Proteomes" id="UP000271925">
    <property type="component" value="Unassembled WGS sequence"/>
</dbReference>
<dbReference type="GO" id="GO:0016787">
    <property type="term" value="F:hydrolase activity"/>
    <property type="evidence" value="ECO:0007669"/>
    <property type="project" value="UniProtKB-KW"/>
</dbReference>
<dbReference type="InterPro" id="IPR022742">
    <property type="entry name" value="Hydrolase_4"/>
</dbReference>
<dbReference type="SUPFAM" id="SSF53474">
    <property type="entry name" value="alpha/beta-Hydrolases"/>
    <property type="match status" value="1"/>
</dbReference>
<keyword evidence="3" id="KW-1185">Reference proteome</keyword>
<evidence type="ECO:0000313" key="3">
    <source>
        <dbReference type="Proteomes" id="UP000271925"/>
    </source>
</evidence>
<name>A0A3P1BQ89_9BACT</name>
<evidence type="ECO:0000259" key="1">
    <source>
        <dbReference type="Pfam" id="PF12146"/>
    </source>
</evidence>
<keyword evidence="2" id="KW-0378">Hydrolase</keyword>
<accession>A0A3P1BQ89</accession>
<reference evidence="2 3" key="1">
    <citation type="submission" date="2018-11" db="EMBL/GenBank/DDBJ databases">
        <authorList>
            <person name="Zhou Z."/>
            <person name="Wang G."/>
        </authorList>
    </citation>
    <scope>NUCLEOTIDE SEQUENCE [LARGE SCALE GENOMIC DNA]</scope>
    <source>
        <strain evidence="2 3">KCTC52004</strain>
    </source>
</reference>
<organism evidence="2 3">
    <name type="scientific">Larkinella rosea</name>
    <dbReference type="NCBI Taxonomy" id="2025312"/>
    <lineage>
        <taxon>Bacteria</taxon>
        <taxon>Pseudomonadati</taxon>
        <taxon>Bacteroidota</taxon>
        <taxon>Cytophagia</taxon>
        <taxon>Cytophagales</taxon>
        <taxon>Spirosomataceae</taxon>
        <taxon>Larkinella</taxon>
    </lineage>
</organism>
<feature type="domain" description="Serine aminopeptidase S33" evidence="1">
    <location>
        <begin position="127"/>
        <end position="238"/>
    </location>
</feature>
<comment type="caution">
    <text evidence="2">The sequence shown here is derived from an EMBL/GenBank/DDBJ whole genome shotgun (WGS) entry which is preliminary data.</text>
</comment>
<protein>
    <submittedName>
        <fullName evidence="2">Alpha/beta fold hydrolase</fullName>
    </submittedName>
</protein>
<dbReference type="PANTHER" id="PTHR43358">
    <property type="entry name" value="ALPHA/BETA-HYDROLASE"/>
    <property type="match status" value="1"/>
</dbReference>
<sequence length="359" mass="40582">MFVYSIRQEMKRERNSGLSSPVRFLYSKKVMLILRRTGWVLLGLFILLNIIVAFQASRFTYFYDNPEKTPAKKAEDYTTGEKLNAAFFGMKLKKSVVSEHPSVPYETVRLTNEYNQKLEGWYIPAENSRGTVILCHGHASNKSKILCETEYFHELGYNTLSFDFRAHGNSAGNICTIGFRETNDLKAAYNFVEKGNEKNIILWGVSMGAAVILKAIPEHGLKPTQVILECPFASLYDAVQGRLRSMHIPAHPIAELLTLWGSMERSMSAFSFRPSVYAKQLTMPVLLNWGAKDPRVLRHETDAIFENLANSRKKLVVFENSAHQSYCVNEKSKWQAAISGFLQVSPKPEGKPVAARSTP</sequence>
<dbReference type="OrthoDB" id="9777090at2"/>